<evidence type="ECO:0000313" key="2">
    <source>
        <dbReference type="Proteomes" id="UP000049979"/>
    </source>
</evidence>
<reference evidence="2" key="1">
    <citation type="submission" date="2015-05" db="EMBL/GenBank/DDBJ databases">
        <authorList>
            <consortium name="Pathogen Informatics"/>
        </authorList>
    </citation>
    <scope>NUCLEOTIDE SEQUENCE [LARGE SCALE GENOMIC DNA]</scope>
    <source>
        <strain evidence="2">M72</strain>
    </source>
</reference>
<evidence type="ECO:0000313" key="1">
    <source>
        <dbReference type="EMBL" id="CRL39380.1"/>
    </source>
</evidence>
<sequence length="50" mass="5884">MDIKEFTITLDEYVVVDPVDGFCYFWSKSEFEANLFYKVNCSLRASLLHV</sequence>
<organism evidence="1 2">
    <name type="scientific">Roseburia faecis</name>
    <dbReference type="NCBI Taxonomy" id="301302"/>
    <lineage>
        <taxon>Bacteria</taxon>
        <taxon>Bacillati</taxon>
        <taxon>Bacillota</taxon>
        <taxon>Clostridia</taxon>
        <taxon>Lachnospirales</taxon>
        <taxon>Lachnospiraceae</taxon>
        <taxon>Roseburia</taxon>
    </lineage>
</organism>
<dbReference type="RefSeq" id="WP_176694781.1">
    <property type="nucleotide sequence ID" value="NZ_CP173697.1"/>
</dbReference>
<dbReference type="Proteomes" id="UP000049979">
    <property type="component" value="Unassembled WGS sequence"/>
</dbReference>
<protein>
    <submittedName>
        <fullName evidence="1">Uncharacterized protein</fullName>
    </submittedName>
</protein>
<keyword evidence="2" id="KW-1185">Reference proteome</keyword>
<name>A0A0M6WQT2_9FIRM</name>
<proteinExistence type="predicted"/>
<dbReference type="AlphaFoldDB" id="A0A0M6WQT2"/>
<gene>
    <name evidence="1" type="ORF">M72_29551</name>
</gene>
<accession>A0A0M6WQT2</accession>
<dbReference type="STRING" id="301302.ERS852420_01820"/>
<dbReference type="EMBL" id="CVRR01000023">
    <property type="protein sequence ID" value="CRL39380.1"/>
    <property type="molecule type" value="Genomic_DNA"/>
</dbReference>